<evidence type="ECO:0000256" key="1">
    <source>
        <dbReference type="SAM" id="MobiDB-lite"/>
    </source>
</evidence>
<feature type="compositionally biased region" description="Basic and acidic residues" evidence="1">
    <location>
        <begin position="660"/>
        <end position="670"/>
    </location>
</feature>
<dbReference type="Proteomes" id="UP000319462">
    <property type="component" value="Chromosome 23"/>
</dbReference>
<accession>A0A3P3Z795</accession>
<dbReference type="PANTHER" id="PTHR38148">
    <property type="entry name" value="BAR DOMAIN-CONTAINING PROTEIN"/>
    <property type="match status" value="1"/>
</dbReference>
<dbReference type="VEuPathDB" id="TriTrypDB:LbrM.23.1070"/>
<proteinExistence type="predicted"/>
<sequence length="749" mass="80519">MLTSKSPSPASSNYDFALRYERVKLLAKVLKQFDGYVSRTTQAMREVASCLSLVGHSYHEVAQCVNNTNPHSTVKQSYISFNNLIRGNYGTDLQSAATLFSSEMNSIKNGEQYLLYNGSMHKAVLSRLQEVLKSAQKARDLGNEVKKAHKKAVASQKLVRKKESKYARMGRPLTESKLYVKQSEKMRRHDEAYEAKLRTFDVEFESLMQRQLYLAGHMMDDFLDVNTVYLSHMLKVLSCLAPHGVEAIEKMLDSGGKLGERLGVAPEDRLNSRLRTQTVSMLNGCNVTPVRRGGGATPDKGTPAKSSRGGSSHNFTNYYENRRHSTLSAERAPLTARALDKDGDESNGYCCTLDGTPQRQLISNQTPLRAASGTTEMCRATGCAFSVGEPDSSPPLRAPSFPAAVRRGDATLVQYADRFAISLPVSCRAPGTIADAGKEAKPIMRAAPVTVVATTDGCRGGAHDATTARATRELRPSHASCGGGSTPTVALPAPHLALAPPSQCRKERPSGRSSGCSAVLASQAAKYELNQPRPTEPFGDDSVTSAFKQTPRLPLEPISLFPLDVDESYVSQQTIPRMSTASTVVADAVIQQHTLCDKKKRKTTGISAATGGGVPELCTASAPPDEDTVSSRTDMQSQEASVSSMDDCYATLGHHPRPQQQRDLKQRSQRDTAPANLALFPAVGPTGDSGTATYQCCGDGLYSEGGGVSASSHNFSGSCGLDSPAPTPQPRALGTDAWEDSQVQPCSPA</sequence>
<dbReference type="AlphaFoldDB" id="A0A3P3Z795"/>
<feature type="region of interest" description="Disordered" evidence="1">
    <location>
        <begin position="707"/>
        <end position="749"/>
    </location>
</feature>
<evidence type="ECO:0000313" key="2">
    <source>
        <dbReference type="EMBL" id="SYZ66087.1"/>
    </source>
</evidence>
<reference evidence="2 3" key="1">
    <citation type="submission" date="2018-09" db="EMBL/GenBank/DDBJ databases">
        <authorList>
            <person name="Peiro R."/>
            <person name="Begona"/>
            <person name="Cbmso G."/>
            <person name="Lopez M."/>
            <person name="Gonzalez S."/>
        </authorList>
    </citation>
    <scope>NUCLEOTIDE SEQUENCE [LARGE SCALE GENOMIC DNA]</scope>
</reference>
<dbReference type="PANTHER" id="PTHR38148:SF3">
    <property type="entry name" value="BAR DOMAIN-CONTAINING PROTEIN"/>
    <property type="match status" value="1"/>
</dbReference>
<protein>
    <submittedName>
        <fullName evidence="2">Hypothetical_protein</fullName>
    </submittedName>
</protein>
<feature type="compositionally biased region" description="Polar residues" evidence="1">
    <location>
        <begin position="630"/>
        <end position="644"/>
    </location>
</feature>
<dbReference type="RefSeq" id="XP_001565179.1">
    <property type="nucleotide sequence ID" value="XM_001565129.1"/>
</dbReference>
<name>A0A3P3Z795_LEIBR</name>
<feature type="compositionally biased region" description="Polar residues" evidence="1">
    <location>
        <begin position="304"/>
        <end position="315"/>
    </location>
</feature>
<organism evidence="2 3">
    <name type="scientific">Leishmania braziliensis MHOM/BR/75/M2904</name>
    <dbReference type="NCBI Taxonomy" id="420245"/>
    <lineage>
        <taxon>Eukaryota</taxon>
        <taxon>Discoba</taxon>
        <taxon>Euglenozoa</taxon>
        <taxon>Kinetoplastea</taxon>
        <taxon>Metakinetoplastina</taxon>
        <taxon>Trypanosomatida</taxon>
        <taxon>Trypanosomatidae</taxon>
        <taxon>Leishmaniinae</taxon>
        <taxon>Leishmania</taxon>
        <taxon>Leishmania braziliensis species complex</taxon>
    </lineage>
</organism>
<feature type="region of interest" description="Disordered" evidence="1">
    <location>
        <begin position="607"/>
        <end position="671"/>
    </location>
</feature>
<feature type="region of interest" description="Disordered" evidence="1">
    <location>
        <begin position="286"/>
        <end position="315"/>
    </location>
</feature>
<dbReference type="KEGG" id="lbz:LBRM_23_1070"/>
<gene>
    <name evidence="2" type="ORF">LBRM2904_23.1180</name>
</gene>
<dbReference type="EMBL" id="LS997622">
    <property type="protein sequence ID" value="SYZ66087.1"/>
    <property type="molecule type" value="Genomic_DNA"/>
</dbReference>
<evidence type="ECO:0000313" key="3">
    <source>
        <dbReference type="Proteomes" id="UP000319462"/>
    </source>
</evidence>